<proteinExistence type="predicted"/>
<name>A0A0W0XZP4_9GAMM</name>
<dbReference type="PATRIC" id="fig|45073.5.peg.1330"/>
<keyword evidence="1" id="KW-0812">Transmembrane</keyword>
<gene>
    <name evidence="2" type="ORF">Lqui_1261</name>
</gene>
<feature type="transmembrane region" description="Helical" evidence="1">
    <location>
        <begin position="6"/>
        <end position="29"/>
    </location>
</feature>
<evidence type="ECO:0000313" key="2">
    <source>
        <dbReference type="EMBL" id="KTD49936.1"/>
    </source>
</evidence>
<feature type="transmembrane region" description="Helical" evidence="1">
    <location>
        <begin position="130"/>
        <end position="150"/>
    </location>
</feature>
<dbReference type="STRING" id="45073.Lqui_1261"/>
<protein>
    <submittedName>
        <fullName evidence="2">Integral membrane protein</fullName>
    </submittedName>
</protein>
<dbReference type="RefSeq" id="WP_058507386.1">
    <property type="nucleotide sequence ID" value="NZ_CAAAIK010000039.1"/>
</dbReference>
<sequence length="154" mass="17885">MAYFLLKYIHIISSTLLFGTGLGSAFYMWRANQSANIEAMRFAARNVVIADWIFTAPAVIIQPITGFWLMAIMHYSITSKWIILSLLLYVITGACWLPVVWLQIKMDQLLKETTLSEKSLPAKYHRYAKLWFILGWPAFFSVLVIFYLMVFKPF</sequence>
<comment type="caution">
    <text evidence="2">The sequence shown here is derived from an EMBL/GenBank/DDBJ whole genome shotgun (WGS) entry which is preliminary data.</text>
</comment>
<dbReference type="Pfam" id="PF10027">
    <property type="entry name" value="DUF2269"/>
    <property type="match status" value="1"/>
</dbReference>
<keyword evidence="3" id="KW-1185">Reference proteome</keyword>
<dbReference type="Proteomes" id="UP000054618">
    <property type="component" value="Unassembled WGS sequence"/>
</dbReference>
<reference evidence="2 3" key="1">
    <citation type="submission" date="2015-11" db="EMBL/GenBank/DDBJ databases">
        <title>Genomic analysis of 38 Legionella species identifies large and diverse effector repertoires.</title>
        <authorList>
            <person name="Burstein D."/>
            <person name="Amaro F."/>
            <person name="Zusman T."/>
            <person name="Lifshitz Z."/>
            <person name="Cohen O."/>
            <person name="Gilbert J.A."/>
            <person name="Pupko T."/>
            <person name="Shuman H.A."/>
            <person name="Segal G."/>
        </authorList>
    </citation>
    <scope>NUCLEOTIDE SEQUENCE [LARGE SCALE GENOMIC DNA]</scope>
    <source>
        <strain evidence="2 3">CDC#1442-AUS-E</strain>
    </source>
</reference>
<dbReference type="EMBL" id="LNYS01000008">
    <property type="protein sequence ID" value="KTD49936.1"/>
    <property type="molecule type" value="Genomic_DNA"/>
</dbReference>
<dbReference type="OrthoDB" id="9786302at2"/>
<organism evidence="2 3">
    <name type="scientific">Legionella quinlivanii</name>
    <dbReference type="NCBI Taxonomy" id="45073"/>
    <lineage>
        <taxon>Bacteria</taxon>
        <taxon>Pseudomonadati</taxon>
        <taxon>Pseudomonadota</taxon>
        <taxon>Gammaproteobacteria</taxon>
        <taxon>Legionellales</taxon>
        <taxon>Legionellaceae</taxon>
        <taxon>Legionella</taxon>
    </lineage>
</organism>
<dbReference type="AlphaFoldDB" id="A0A0W0XZP4"/>
<feature type="transmembrane region" description="Helical" evidence="1">
    <location>
        <begin position="81"/>
        <end position="102"/>
    </location>
</feature>
<accession>A0A0W0XZP4</accession>
<keyword evidence="1" id="KW-1133">Transmembrane helix</keyword>
<keyword evidence="1" id="KW-0472">Membrane</keyword>
<dbReference type="InterPro" id="IPR018729">
    <property type="entry name" value="DUF2269_transmembrane"/>
</dbReference>
<feature type="transmembrane region" description="Helical" evidence="1">
    <location>
        <begin position="49"/>
        <end position="75"/>
    </location>
</feature>
<evidence type="ECO:0000256" key="1">
    <source>
        <dbReference type="SAM" id="Phobius"/>
    </source>
</evidence>
<evidence type="ECO:0000313" key="3">
    <source>
        <dbReference type="Proteomes" id="UP000054618"/>
    </source>
</evidence>